<protein>
    <recommendedName>
        <fullName evidence="5">DUF4349 domain-containing protein</fullName>
    </recommendedName>
</protein>
<dbReference type="RefSeq" id="WP_004660231.1">
    <property type="nucleotide sequence ID" value="NZ_BMDV01000003.1"/>
</dbReference>
<gene>
    <name evidence="3" type="ORF">F992_00901</name>
</gene>
<dbReference type="GeneID" id="92834321"/>
<reference evidence="3 4" key="2">
    <citation type="journal article" date="2016" name="Int. J. Syst. Evol. Microbiol.">
        <title>Taxonomy of haemolytic and/or proteolytic strains of the genus Acinetobacter with the proposal of Acinetobacter courvalinii sp. nov. (genomic species 14 sensu Bouvet &amp; Jeanjean), Acinetobacter dispersus sp. nov. (genomic species 17), Acinetobacter modestus sp. nov., Acinetobacter proteolyticus sp. nov. and Acinetobacter vivianii sp. nov.</title>
        <authorList>
            <person name="Nemec A."/>
            <person name="Radolfova-Krizova L."/>
            <person name="Maixnerova M."/>
            <person name="Vrestiakova E."/>
            <person name="Jezek P."/>
            <person name="Sedo O."/>
        </authorList>
    </citation>
    <scope>NUCLEOTIDE SEQUENCE [LARGE SCALE GENOMIC DNA]</scope>
    <source>
        <strain evidence="3 4">NIPH 236</strain>
    </source>
</reference>
<feature type="transmembrane region" description="Helical" evidence="2">
    <location>
        <begin position="260"/>
        <end position="279"/>
    </location>
</feature>
<comment type="caution">
    <text evidence="3">The sequence shown here is derived from an EMBL/GenBank/DDBJ whole genome shotgun (WGS) entry which is preliminary data.</text>
</comment>
<feature type="coiled-coil region" evidence="1">
    <location>
        <begin position="164"/>
        <end position="191"/>
    </location>
</feature>
<evidence type="ECO:0000256" key="1">
    <source>
        <dbReference type="SAM" id="Coils"/>
    </source>
</evidence>
<reference evidence="4" key="1">
    <citation type="submission" date="2013-02" db="EMBL/GenBank/DDBJ databases">
        <title>The Genome Sequence of Acinetobacter sp. NIPH 236.</title>
        <authorList>
            <consortium name="The Broad Institute Genome Sequencing Platform"/>
            <consortium name="The Broad Institute Genome Sequencing Center for Infectious Disease"/>
            <person name="Cerqueira G."/>
            <person name="Feldgarden M."/>
            <person name="Courvalin P."/>
            <person name="Perichon B."/>
            <person name="Grillot-Courvalin C."/>
            <person name="Clermont D."/>
            <person name="Rocha E."/>
            <person name="Yoon E.-J."/>
            <person name="Nemec A."/>
            <person name="Walker B."/>
            <person name="Young S.K."/>
            <person name="Zeng Q."/>
            <person name="Gargeya S."/>
            <person name="Fitzgerald M."/>
            <person name="Haas B."/>
            <person name="Abouelleil A."/>
            <person name="Alvarado L."/>
            <person name="Arachchi H.M."/>
            <person name="Berlin A.M."/>
            <person name="Chapman S.B."/>
            <person name="Dewar J."/>
            <person name="Goldberg J."/>
            <person name="Griggs A."/>
            <person name="Gujja S."/>
            <person name="Hansen M."/>
            <person name="Howarth C."/>
            <person name="Imamovic A."/>
            <person name="Larimer J."/>
            <person name="McCowan C."/>
            <person name="Murphy C."/>
            <person name="Neiman D."/>
            <person name="Pearson M."/>
            <person name="Priest M."/>
            <person name="Roberts A."/>
            <person name="Saif S."/>
            <person name="Shea T."/>
            <person name="Sisk P."/>
            <person name="Sykes S."/>
            <person name="Wortman J."/>
            <person name="Nusbaum C."/>
            <person name="Birren B."/>
        </authorList>
    </citation>
    <scope>NUCLEOTIDE SEQUENCE [LARGE SCALE GENOMIC DNA]</scope>
    <source>
        <strain evidence="4">NIPH 236</strain>
    </source>
</reference>
<keyword evidence="2" id="KW-0472">Membrane</keyword>
<name>A0ABN0JRZ8_9GAMM</name>
<sequence>MSDLAKKLVIILVVSSTIVGCSKKEEGAASDASVATESAAPNSETIRANAAKNPEQLVSTQQSALEQNRQLIKSAELKFEVNDVLKTTSILEQQLLQYNGYIENKQIDYQVSDRSQHDRIDGTVDIYEKITPTVQLIVRIPNDQVTTFLNHLLPLMLNFNTQSYEAKRYELKLLEEKLNTANQNNSASNAVNNQLQLLTDLEVKDRLAYSTIRLEFFQQPKVRKSHDLNIHRIASLDSDPLLTRIAEAFKIGLSYFKETLIWLIQFWAFYIVIIAIWLIRKAYKTRKQKP</sequence>
<keyword evidence="1" id="KW-0175">Coiled coil</keyword>
<dbReference type="EMBL" id="APOJ01000016">
    <property type="protein sequence ID" value="ENU28064.1"/>
    <property type="molecule type" value="Genomic_DNA"/>
</dbReference>
<dbReference type="PROSITE" id="PS51257">
    <property type="entry name" value="PROKAR_LIPOPROTEIN"/>
    <property type="match status" value="1"/>
</dbReference>
<evidence type="ECO:0000313" key="4">
    <source>
        <dbReference type="Proteomes" id="UP000013190"/>
    </source>
</evidence>
<dbReference type="Proteomes" id="UP000013190">
    <property type="component" value="Unassembled WGS sequence"/>
</dbReference>
<keyword evidence="4" id="KW-1185">Reference proteome</keyword>
<evidence type="ECO:0000256" key="2">
    <source>
        <dbReference type="SAM" id="Phobius"/>
    </source>
</evidence>
<keyword evidence="2" id="KW-0812">Transmembrane</keyword>
<accession>A0ABN0JRZ8</accession>
<proteinExistence type="predicted"/>
<keyword evidence="2" id="KW-1133">Transmembrane helix</keyword>
<evidence type="ECO:0000313" key="3">
    <source>
        <dbReference type="EMBL" id="ENU28064.1"/>
    </source>
</evidence>
<evidence type="ECO:0008006" key="5">
    <source>
        <dbReference type="Google" id="ProtNLM"/>
    </source>
</evidence>
<organism evidence="3 4">
    <name type="scientific">Acinetobacter modestus</name>
    <dbReference type="NCBI Taxonomy" id="1776740"/>
    <lineage>
        <taxon>Bacteria</taxon>
        <taxon>Pseudomonadati</taxon>
        <taxon>Pseudomonadota</taxon>
        <taxon>Gammaproteobacteria</taxon>
        <taxon>Moraxellales</taxon>
        <taxon>Moraxellaceae</taxon>
        <taxon>Acinetobacter</taxon>
    </lineage>
</organism>